<dbReference type="Proteomes" id="UP000219972">
    <property type="component" value="Unassembled WGS sequence"/>
</dbReference>
<dbReference type="InterPro" id="IPR029068">
    <property type="entry name" value="Glyas_Bleomycin-R_OHBP_Dase"/>
</dbReference>
<protein>
    <recommendedName>
        <fullName evidence="3">VOC domain-containing protein</fullName>
    </recommendedName>
</protein>
<sequence>MRSGALIRAKCACGLGTVRRDLAPDKIVDFNRDGALLARFFVIADPDGYKIEVLHRHGRSHAVWPRRVGGMSLC</sequence>
<dbReference type="SUPFAM" id="SSF54593">
    <property type="entry name" value="Glyoxalase/Bleomycin resistance protein/Dihydroxybiphenyl dioxygenase"/>
    <property type="match status" value="1"/>
</dbReference>
<reference evidence="1 2" key="1">
    <citation type="submission" date="2017-09" db="EMBL/GenBank/DDBJ databases">
        <title>Comparative genomics of rhizobia isolated from Phaseolus vulgaris in China.</title>
        <authorList>
            <person name="Tong W."/>
        </authorList>
    </citation>
    <scope>NUCLEOTIDE SEQUENCE [LARGE SCALE GENOMIC DNA]</scope>
    <source>
        <strain evidence="1 2">Y27</strain>
    </source>
</reference>
<comment type="caution">
    <text evidence="1">The sequence shown here is derived from an EMBL/GenBank/DDBJ whole genome shotgun (WGS) entry which is preliminary data.</text>
</comment>
<name>A0ABX4J4C9_9HYPH</name>
<evidence type="ECO:0000313" key="2">
    <source>
        <dbReference type="Proteomes" id="UP000219972"/>
    </source>
</evidence>
<dbReference type="EMBL" id="NWSL01000015">
    <property type="protein sequence ID" value="PDS49655.1"/>
    <property type="molecule type" value="Genomic_DNA"/>
</dbReference>
<organism evidence="1 2">
    <name type="scientific">Rhizobium anhuiense</name>
    <dbReference type="NCBI Taxonomy" id="1184720"/>
    <lineage>
        <taxon>Bacteria</taxon>
        <taxon>Pseudomonadati</taxon>
        <taxon>Pseudomonadota</taxon>
        <taxon>Alphaproteobacteria</taxon>
        <taxon>Hyphomicrobiales</taxon>
        <taxon>Rhizobiaceae</taxon>
        <taxon>Rhizobium/Agrobacterium group</taxon>
        <taxon>Rhizobium</taxon>
    </lineage>
</organism>
<gene>
    <name evidence="1" type="ORF">CO662_22970</name>
</gene>
<evidence type="ECO:0000313" key="1">
    <source>
        <dbReference type="EMBL" id="PDS49655.1"/>
    </source>
</evidence>
<proteinExistence type="predicted"/>
<evidence type="ECO:0008006" key="3">
    <source>
        <dbReference type="Google" id="ProtNLM"/>
    </source>
</evidence>
<keyword evidence="2" id="KW-1185">Reference proteome</keyword>
<accession>A0ABX4J4C9</accession>